<keyword evidence="1" id="KW-0472">Membrane</keyword>
<evidence type="ECO:0000313" key="2">
    <source>
        <dbReference type="EMBL" id="AJD48116.1"/>
    </source>
</evidence>
<proteinExistence type="predicted"/>
<feature type="transmembrane region" description="Helical" evidence="1">
    <location>
        <begin position="69"/>
        <end position="87"/>
    </location>
</feature>
<keyword evidence="3" id="KW-1185">Reference proteome</keyword>
<dbReference type="OrthoDB" id="9809746at2"/>
<gene>
    <name evidence="2" type="ORF">S7S_08510</name>
</gene>
<dbReference type="Gene3D" id="3.40.30.10">
    <property type="entry name" value="Glutaredoxin"/>
    <property type="match status" value="1"/>
</dbReference>
<feature type="transmembrane region" description="Helical" evidence="1">
    <location>
        <begin position="93"/>
        <end position="112"/>
    </location>
</feature>
<dbReference type="InterPro" id="IPR036249">
    <property type="entry name" value="Thioredoxin-like_sf"/>
</dbReference>
<dbReference type="EMBL" id="CP004387">
    <property type="protein sequence ID" value="AJD48116.1"/>
    <property type="molecule type" value="Genomic_DNA"/>
</dbReference>
<accession>A0A0B4XLV4</accession>
<dbReference type="Proteomes" id="UP000006764">
    <property type="component" value="Chromosome"/>
</dbReference>
<dbReference type="SUPFAM" id="SSF52833">
    <property type="entry name" value="Thioredoxin-like"/>
    <property type="match status" value="1"/>
</dbReference>
<dbReference type="AlphaFoldDB" id="A0A0B4XLV4"/>
<organism evidence="2 3">
    <name type="scientific">Isoalcanivorax pacificus W11-5</name>
    <dbReference type="NCBI Taxonomy" id="391936"/>
    <lineage>
        <taxon>Bacteria</taxon>
        <taxon>Pseudomonadati</taxon>
        <taxon>Pseudomonadota</taxon>
        <taxon>Gammaproteobacteria</taxon>
        <taxon>Oceanospirillales</taxon>
        <taxon>Alcanivoracaceae</taxon>
        <taxon>Isoalcanivorax</taxon>
    </lineage>
</organism>
<dbReference type="RefSeq" id="WP_008736041.1">
    <property type="nucleotide sequence ID" value="NZ_CP004387.1"/>
</dbReference>
<dbReference type="KEGG" id="apac:S7S_08510"/>
<protein>
    <submittedName>
        <fullName evidence="2">Alkyl hydroperoxide reductase</fullName>
    </submittedName>
</protein>
<reference evidence="2 3" key="1">
    <citation type="journal article" date="2012" name="J. Bacteriol.">
        <title>Genome sequence of an alkane-degrading bacterium, Alcanivorax pacificus type strain W11-5, isolated from deep sea sediment.</title>
        <authorList>
            <person name="Lai Q."/>
            <person name="Shao Z."/>
        </authorList>
    </citation>
    <scope>NUCLEOTIDE SEQUENCE [LARGE SCALE GENOMIC DNA]</scope>
    <source>
        <strain evidence="2 3">W11-5</strain>
    </source>
</reference>
<keyword evidence="1" id="KW-0812">Transmembrane</keyword>
<dbReference type="HOGENOM" id="CLU_081272_0_0_6"/>
<keyword evidence="1" id="KW-1133">Transmembrane helix</keyword>
<feature type="transmembrane region" description="Helical" evidence="1">
    <location>
        <begin position="37"/>
        <end position="57"/>
    </location>
</feature>
<feature type="transmembrane region" description="Helical" evidence="1">
    <location>
        <begin position="7"/>
        <end position="25"/>
    </location>
</feature>
<evidence type="ECO:0000313" key="3">
    <source>
        <dbReference type="Proteomes" id="UP000006764"/>
    </source>
</evidence>
<dbReference type="STRING" id="391936.S7S_08510"/>
<name>A0A0B4XLV4_9GAMM</name>
<sequence length="290" mass="31789">MERLKAVFVSLYLLLTSVLAIWVLWQCLAHWPMLRWSWLGAALACAALPLWLLGLYWRRPPRVAAHLPGVTLVVWLGTGLAVFGTLVDDNPDWRPLASAAAGLAGFLFYLLWYSHRPPPEANIQRGMRLPAGTLRVADCVDGLDAQAIAAPTLWLFFRGNWSPLCCGQVRELLALAPQLAGRGMQLVLVSPQPLPRTEALCRGAALQSVRLCQDPGLAFARSLGLVREGGMPWLLRGLWGRDVLHPTLMVTDADGDLILLAQCDNERSRPDTGPALKALERGALRDAEGE</sequence>
<evidence type="ECO:0000256" key="1">
    <source>
        <dbReference type="SAM" id="Phobius"/>
    </source>
</evidence>